<sequence>MDEVNNQDIDRIITPNNSVLVSGSPITKLIATTIATNKINNETTSRYKSIVWESFTILEDELKIR</sequence>
<dbReference type="Proteomes" id="UP000789920">
    <property type="component" value="Unassembled WGS sequence"/>
</dbReference>
<comment type="caution">
    <text evidence="1">The sequence shown here is derived from an EMBL/GenBank/DDBJ whole genome shotgun (WGS) entry which is preliminary data.</text>
</comment>
<name>A0ACA9SA35_9GLOM</name>
<protein>
    <submittedName>
        <fullName evidence="1">32910_t:CDS:1</fullName>
    </submittedName>
</protein>
<proteinExistence type="predicted"/>
<reference evidence="1" key="1">
    <citation type="submission" date="2021-06" db="EMBL/GenBank/DDBJ databases">
        <authorList>
            <person name="Kallberg Y."/>
            <person name="Tangrot J."/>
            <person name="Rosling A."/>
        </authorList>
    </citation>
    <scope>NUCLEOTIDE SEQUENCE</scope>
    <source>
        <strain evidence="1">MA461A</strain>
    </source>
</reference>
<organism evidence="1 2">
    <name type="scientific">Racocetra persica</name>
    <dbReference type="NCBI Taxonomy" id="160502"/>
    <lineage>
        <taxon>Eukaryota</taxon>
        <taxon>Fungi</taxon>
        <taxon>Fungi incertae sedis</taxon>
        <taxon>Mucoromycota</taxon>
        <taxon>Glomeromycotina</taxon>
        <taxon>Glomeromycetes</taxon>
        <taxon>Diversisporales</taxon>
        <taxon>Gigasporaceae</taxon>
        <taxon>Racocetra</taxon>
    </lineage>
</organism>
<evidence type="ECO:0000313" key="2">
    <source>
        <dbReference type="Proteomes" id="UP000789920"/>
    </source>
</evidence>
<evidence type="ECO:0000313" key="1">
    <source>
        <dbReference type="EMBL" id="CAG8833019.1"/>
    </source>
</evidence>
<gene>
    <name evidence="1" type="ORF">RPERSI_LOCUS28674</name>
</gene>
<feature type="non-terminal residue" evidence="1">
    <location>
        <position position="65"/>
    </location>
</feature>
<accession>A0ACA9SA35</accession>
<keyword evidence="2" id="KW-1185">Reference proteome</keyword>
<dbReference type="EMBL" id="CAJVQC010105359">
    <property type="protein sequence ID" value="CAG8833019.1"/>
    <property type="molecule type" value="Genomic_DNA"/>
</dbReference>